<dbReference type="PANTHER" id="PTHR11474">
    <property type="entry name" value="TYROSINASE FAMILY MEMBER"/>
    <property type="match status" value="1"/>
</dbReference>
<sequence length="411" mass="45308">MSTRYLTSLFLGIFATVSLAEGYNPAPTNQSDGLAATALANLKAYVASSPNQTCTVENAAKRREWGDLSVSERVNYTSAVNCLMSLPSRYNNTEYPGAKSRFDDFNVPHIAQTLTVHFTANFLSFHRYFVWTFERALRDECGYTGYQPYWNWGKWAYDPINSPLFDGGVGSLSGNGEFEPHNFTNGLKDGDVADYIPPGSGGGCVTTGPFANYTVNLGPISPTLEEPEVVAVNSTYDYNPRCMKRDISSWVSSRWTTEQNVTDLLTQWDNIIDFQDNMQATNMTGNFGVHGGGHFTFQGDPAGVGTPRCFQVCMASTPLTWQQDIYSAPGDPAFWLHHGQIDRVWWIWQNQDPESRTSAFGGTITSKNEPPSRNGTLNDTIDVGVNGDIMEIALAMSSVGMTGGPFCYVYV</sequence>
<dbReference type="PRINTS" id="PR00092">
    <property type="entry name" value="TYROSINASE"/>
</dbReference>
<dbReference type="InterPro" id="IPR008922">
    <property type="entry name" value="Di-copper_centre_dom_sf"/>
</dbReference>
<evidence type="ECO:0000313" key="7">
    <source>
        <dbReference type="EMBL" id="KAK2611579.1"/>
    </source>
</evidence>
<name>A0AAD9SNH9_PHOAM</name>
<reference evidence="7" key="1">
    <citation type="submission" date="2023-06" db="EMBL/GenBank/DDBJ databases">
        <authorList>
            <person name="Noh H."/>
        </authorList>
    </citation>
    <scope>NUCLEOTIDE SEQUENCE</scope>
    <source>
        <strain evidence="7">DUCC20226</strain>
    </source>
</reference>
<feature type="region of interest" description="Disordered" evidence="3">
    <location>
        <begin position="356"/>
        <end position="377"/>
    </location>
</feature>
<feature type="domain" description="Tyrosinase copper-binding" evidence="5">
    <location>
        <begin position="117"/>
        <end position="134"/>
    </location>
</feature>
<evidence type="ECO:0000259" key="5">
    <source>
        <dbReference type="PROSITE" id="PS00497"/>
    </source>
</evidence>
<gene>
    <name evidence="7" type="ORF">N8I77_004912</name>
</gene>
<protein>
    <recommendedName>
        <fullName evidence="5 6">Tyrosinase copper-binding domain-containing protein</fullName>
    </recommendedName>
</protein>
<dbReference type="InterPro" id="IPR050316">
    <property type="entry name" value="Tyrosinase/Hemocyanin"/>
</dbReference>
<dbReference type="EMBL" id="JAUJFL010000002">
    <property type="protein sequence ID" value="KAK2611579.1"/>
    <property type="molecule type" value="Genomic_DNA"/>
</dbReference>
<dbReference type="PANTHER" id="PTHR11474:SF125">
    <property type="entry name" value="N-ACETYL-6-HYDROXYTRYPTOPHAN OXIDASE IVOB-RELATED"/>
    <property type="match status" value="1"/>
</dbReference>
<dbReference type="InterPro" id="IPR002227">
    <property type="entry name" value="Tyrosinase_Cu-bd"/>
</dbReference>
<keyword evidence="1" id="KW-0479">Metal-binding</keyword>
<comment type="caution">
    <text evidence="7">The sequence shown here is derived from an EMBL/GenBank/DDBJ whole genome shotgun (WGS) entry which is preliminary data.</text>
</comment>
<feature type="signal peptide" evidence="4">
    <location>
        <begin position="1"/>
        <end position="22"/>
    </location>
</feature>
<evidence type="ECO:0000256" key="2">
    <source>
        <dbReference type="ARBA" id="ARBA00023002"/>
    </source>
</evidence>
<feature type="chain" id="PRO_5042014625" description="Tyrosinase copper-binding domain-containing protein" evidence="4">
    <location>
        <begin position="23"/>
        <end position="411"/>
    </location>
</feature>
<evidence type="ECO:0000259" key="6">
    <source>
        <dbReference type="PROSITE" id="PS00498"/>
    </source>
</evidence>
<evidence type="ECO:0000256" key="1">
    <source>
        <dbReference type="ARBA" id="ARBA00022723"/>
    </source>
</evidence>
<evidence type="ECO:0000256" key="4">
    <source>
        <dbReference type="SAM" id="SignalP"/>
    </source>
</evidence>
<dbReference type="SUPFAM" id="SSF48056">
    <property type="entry name" value="Di-copper centre-containing domain"/>
    <property type="match status" value="1"/>
</dbReference>
<proteinExistence type="predicted"/>
<dbReference type="PROSITE" id="PS00497">
    <property type="entry name" value="TYROSINASE_1"/>
    <property type="match status" value="1"/>
</dbReference>
<dbReference type="AlphaFoldDB" id="A0AAD9SNH9"/>
<organism evidence="7 8">
    <name type="scientific">Phomopsis amygdali</name>
    <name type="common">Fusicoccum amygdali</name>
    <dbReference type="NCBI Taxonomy" id="1214568"/>
    <lineage>
        <taxon>Eukaryota</taxon>
        <taxon>Fungi</taxon>
        <taxon>Dikarya</taxon>
        <taxon>Ascomycota</taxon>
        <taxon>Pezizomycotina</taxon>
        <taxon>Sordariomycetes</taxon>
        <taxon>Sordariomycetidae</taxon>
        <taxon>Diaporthales</taxon>
        <taxon>Diaporthaceae</taxon>
        <taxon>Diaporthe</taxon>
    </lineage>
</organism>
<keyword evidence="2" id="KW-0560">Oxidoreductase</keyword>
<feature type="domain" description="Tyrosinase copper-binding" evidence="6">
    <location>
        <begin position="331"/>
        <end position="342"/>
    </location>
</feature>
<accession>A0AAD9SNH9</accession>
<keyword evidence="8" id="KW-1185">Reference proteome</keyword>
<evidence type="ECO:0000256" key="3">
    <source>
        <dbReference type="SAM" id="MobiDB-lite"/>
    </source>
</evidence>
<dbReference type="Pfam" id="PF00264">
    <property type="entry name" value="Tyrosinase"/>
    <property type="match status" value="1"/>
</dbReference>
<dbReference type="Gene3D" id="1.10.1280.10">
    <property type="entry name" value="Di-copper center containing domain from catechol oxidase"/>
    <property type="match status" value="1"/>
</dbReference>
<dbReference type="GO" id="GO:0016491">
    <property type="term" value="F:oxidoreductase activity"/>
    <property type="evidence" value="ECO:0007669"/>
    <property type="project" value="UniProtKB-KW"/>
</dbReference>
<dbReference type="Proteomes" id="UP001265746">
    <property type="component" value="Unassembled WGS sequence"/>
</dbReference>
<keyword evidence="4" id="KW-0732">Signal</keyword>
<evidence type="ECO:0000313" key="8">
    <source>
        <dbReference type="Proteomes" id="UP001265746"/>
    </source>
</evidence>
<dbReference type="GO" id="GO:0046872">
    <property type="term" value="F:metal ion binding"/>
    <property type="evidence" value="ECO:0007669"/>
    <property type="project" value="UniProtKB-KW"/>
</dbReference>
<dbReference type="PROSITE" id="PS00498">
    <property type="entry name" value="TYROSINASE_2"/>
    <property type="match status" value="1"/>
</dbReference>